<organism evidence="1 2">
    <name type="scientific">Noviherbaspirillum cavernae</name>
    <dbReference type="NCBI Taxonomy" id="2320862"/>
    <lineage>
        <taxon>Bacteria</taxon>
        <taxon>Pseudomonadati</taxon>
        <taxon>Pseudomonadota</taxon>
        <taxon>Betaproteobacteria</taxon>
        <taxon>Burkholderiales</taxon>
        <taxon>Oxalobacteraceae</taxon>
        <taxon>Noviherbaspirillum</taxon>
    </lineage>
</organism>
<reference evidence="1 2" key="1">
    <citation type="submission" date="2018-09" db="EMBL/GenBank/DDBJ databases">
        <authorList>
            <person name="Zhu H."/>
        </authorList>
    </citation>
    <scope>NUCLEOTIDE SEQUENCE [LARGE SCALE GENOMIC DNA]</scope>
    <source>
        <strain evidence="1 2">K2R10-39</strain>
    </source>
</reference>
<name>A0A418WYU4_9BURK</name>
<dbReference type="Gene3D" id="3.10.550.10">
    <property type="entry name" value="Hypothetical protein Atu2299"/>
    <property type="match status" value="1"/>
</dbReference>
<proteinExistence type="predicted"/>
<dbReference type="InterPro" id="IPR018599">
    <property type="entry name" value="DUF2026"/>
</dbReference>
<dbReference type="SUPFAM" id="SSF54001">
    <property type="entry name" value="Cysteine proteinases"/>
    <property type="match status" value="1"/>
</dbReference>
<comment type="caution">
    <text evidence="1">The sequence shown here is derived from an EMBL/GenBank/DDBJ whole genome shotgun (WGS) entry which is preliminary data.</text>
</comment>
<sequence>MRGGWQGAPCAPLPPAHALVRMAHPAERKVWNALPQYVPAPSHRTTNRYQNKARMPTPRPPIPLADYQRIFRVLKTVLDATDADTPHPSVFFSVAGAHLVEQIYKKKCQPVAGAAFYRMDDAAGTILSFADRNAAHDALSSDKGFHCWILCDGHVIDFTAPLFRESLQARGVAGNHARKMFQKPLQSLADSPLLMREPGDFYMLPNVDLTREILEKFFARDDAADLLNVCTHWYRKPPKDIPREASMARNDGSETRMTLSGISLVGAW</sequence>
<accession>A0A418WYU4</accession>
<gene>
    <name evidence="1" type="ORF">D3870_03795</name>
</gene>
<protein>
    <submittedName>
        <fullName evidence="1">DUF2026 domain-containing protein</fullName>
    </submittedName>
</protein>
<evidence type="ECO:0000313" key="2">
    <source>
        <dbReference type="Proteomes" id="UP000285190"/>
    </source>
</evidence>
<dbReference type="Proteomes" id="UP000285190">
    <property type="component" value="Unassembled WGS sequence"/>
</dbReference>
<dbReference type="EMBL" id="QYUN01000002">
    <property type="protein sequence ID" value="RJG05255.1"/>
    <property type="molecule type" value="Genomic_DNA"/>
</dbReference>
<keyword evidence="2" id="KW-1185">Reference proteome</keyword>
<dbReference type="Pfam" id="PF09641">
    <property type="entry name" value="DUF2026"/>
    <property type="match status" value="1"/>
</dbReference>
<dbReference type="AlphaFoldDB" id="A0A418WYU4"/>
<evidence type="ECO:0000313" key="1">
    <source>
        <dbReference type="EMBL" id="RJG05255.1"/>
    </source>
</evidence>
<dbReference type="InterPro" id="IPR038765">
    <property type="entry name" value="Papain-like_cys_pep_sf"/>
</dbReference>
<dbReference type="InterPro" id="IPR023107">
    <property type="entry name" value="Atu2299-like_dom_sf"/>
</dbReference>